<sequence length="276" mass="29793">MISRIAGAIVRAAFVVLLIATPALLLPNTSTDTSQIVALIAMAAGGFALMEYSSACPSLIEFRDAPPYNRTRFLSLFIAVFLLSMIARGATESTTLSMFVTAMGYRLGALLDFPYSPVRLMVLMLPQDAPASLGTAVRTAAAVAYVTSILSLAYFVLCLRVHQWPGRNSSLNIWTNLPTFDPTTGEDIVGRLQRDSQINLIVGFLLPFLVPAIVKLGSSLINPASLSDPHTLIWMVSAWAFIPSSLLMRGIAMGRVAQMIEDKRKRASSADSLQPA</sequence>
<proteinExistence type="predicted"/>
<feature type="transmembrane region" description="Helical" evidence="1">
    <location>
        <begin position="200"/>
        <end position="221"/>
    </location>
</feature>
<keyword evidence="1" id="KW-1133">Transmembrane helix</keyword>
<feature type="transmembrane region" description="Helical" evidence="1">
    <location>
        <begin position="140"/>
        <end position="159"/>
    </location>
</feature>
<evidence type="ECO:0000256" key="1">
    <source>
        <dbReference type="SAM" id="Phobius"/>
    </source>
</evidence>
<evidence type="ECO:0000313" key="2">
    <source>
        <dbReference type="EMBL" id="NIY73195.1"/>
    </source>
</evidence>
<feature type="transmembrane region" description="Helical" evidence="1">
    <location>
        <begin position="233"/>
        <end position="256"/>
    </location>
</feature>
<reference evidence="2 3" key="1">
    <citation type="submission" date="2020-03" db="EMBL/GenBank/DDBJ databases">
        <title>Bacterial isolates of synthetic phycosphere.</title>
        <authorList>
            <person name="Fu H."/>
            <person name="Moran M.A."/>
        </authorList>
    </citation>
    <scope>NUCLEOTIDE SEQUENCE [LARGE SCALE GENOMIC DNA]</scope>
    <source>
        <strain evidence="2 3">HF1</strain>
    </source>
</reference>
<feature type="transmembrane region" description="Helical" evidence="1">
    <location>
        <begin position="73"/>
        <end position="91"/>
    </location>
</feature>
<keyword evidence="3" id="KW-1185">Reference proteome</keyword>
<feature type="transmembrane region" description="Helical" evidence="1">
    <location>
        <begin position="35"/>
        <end position="52"/>
    </location>
</feature>
<comment type="caution">
    <text evidence="2">The sequence shown here is derived from an EMBL/GenBank/DDBJ whole genome shotgun (WGS) entry which is preliminary data.</text>
</comment>
<dbReference type="Proteomes" id="UP000709466">
    <property type="component" value="Unassembled WGS sequence"/>
</dbReference>
<protein>
    <submittedName>
        <fullName evidence="2">Uncharacterized protein</fullName>
    </submittedName>
</protein>
<keyword evidence="1" id="KW-0812">Transmembrane</keyword>
<name>A0ABX0W0I6_9RHOB</name>
<evidence type="ECO:0000313" key="3">
    <source>
        <dbReference type="Proteomes" id="UP000709466"/>
    </source>
</evidence>
<accession>A0ABX0W0I6</accession>
<gene>
    <name evidence="2" type="ORF">HCZ30_12240</name>
</gene>
<organism evidence="2 3">
    <name type="scientific">Marivivens donghaensis</name>
    <dbReference type="NCBI Taxonomy" id="1699413"/>
    <lineage>
        <taxon>Bacteria</taxon>
        <taxon>Pseudomonadati</taxon>
        <taxon>Pseudomonadota</taxon>
        <taxon>Alphaproteobacteria</taxon>
        <taxon>Rhodobacterales</taxon>
        <taxon>Paracoccaceae</taxon>
        <taxon>Marivivens group</taxon>
        <taxon>Marivivens</taxon>
    </lineage>
</organism>
<keyword evidence="1" id="KW-0472">Membrane</keyword>
<dbReference type="EMBL" id="JAATOP010000008">
    <property type="protein sequence ID" value="NIY73195.1"/>
    <property type="molecule type" value="Genomic_DNA"/>
</dbReference>